<evidence type="ECO:0000256" key="1">
    <source>
        <dbReference type="ARBA" id="ARBA00022553"/>
    </source>
</evidence>
<evidence type="ECO:0000313" key="6">
    <source>
        <dbReference type="EMBL" id="RJF75975.1"/>
    </source>
</evidence>
<proteinExistence type="predicted"/>
<keyword evidence="5" id="KW-0378">Hydrolase</keyword>
<keyword evidence="1" id="KW-0597">Phosphoprotein</keyword>
<dbReference type="Pfam" id="PF01934">
    <property type="entry name" value="HepT-like"/>
    <property type="match status" value="1"/>
</dbReference>
<dbReference type="GO" id="GO:0004540">
    <property type="term" value="F:RNA nuclease activity"/>
    <property type="evidence" value="ECO:0007669"/>
    <property type="project" value="InterPro"/>
</dbReference>
<keyword evidence="3" id="KW-0540">Nuclease</keyword>
<gene>
    <name evidence="6" type="ORF">D4Q52_07350</name>
</gene>
<comment type="caution">
    <text evidence="6">The sequence shown here is derived from an EMBL/GenBank/DDBJ whole genome shotgun (WGS) entry which is preliminary data.</text>
</comment>
<dbReference type="EMBL" id="QYYD01000006">
    <property type="protein sequence ID" value="RJF75975.1"/>
    <property type="molecule type" value="Genomic_DNA"/>
</dbReference>
<keyword evidence="2" id="KW-1277">Toxin-antitoxin system</keyword>
<protein>
    <submittedName>
        <fullName evidence="6">DUF86 domain-containing protein</fullName>
    </submittedName>
</protein>
<dbReference type="InterPro" id="IPR008201">
    <property type="entry name" value="HepT-like"/>
</dbReference>
<keyword evidence="4" id="KW-0547">Nucleotide-binding</keyword>
<dbReference type="GO" id="GO:0016787">
    <property type="term" value="F:hydrolase activity"/>
    <property type="evidence" value="ECO:0007669"/>
    <property type="project" value="UniProtKB-KW"/>
</dbReference>
<evidence type="ECO:0000256" key="4">
    <source>
        <dbReference type="ARBA" id="ARBA00022741"/>
    </source>
</evidence>
<reference evidence="6 7" key="1">
    <citation type="submission" date="2018-09" db="EMBL/GenBank/DDBJ databases">
        <title>Draft genome sequence of Rhodopseudomonas palustris 2.1.18.</title>
        <authorList>
            <person name="Robertson S.L."/>
            <person name="Meyer T.E."/>
            <person name="Kyndt J.A."/>
        </authorList>
    </citation>
    <scope>NUCLEOTIDE SEQUENCE [LARGE SCALE GENOMIC DNA]</scope>
    <source>
        <strain evidence="6 7">2.1.18</strain>
    </source>
</reference>
<dbReference type="InterPro" id="IPR051813">
    <property type="entry name" value="HepT_RNase_toxin"/>
</dbReference>
<dbReference type="AlphaFoldDB" id="A0A418VIN1"/>
<dbReference type="GO" id="GO:0110001">
    <property type="term" value="C:toxin-antitoxin complex"/>
    <property type="evidence" value="ECO:0007669"/>
    <property type="project" value="InterPro"/>
</dbReference>
<dbReference type="OrthoDB" id="4829434at2"/>
<dbReference type="PANTHER" id="PTHR34139:SF1">
    <property type="entry name" value="RNASE MJ1380-RELATED"/>
    <property type="match status" value="1"/>
</dbReference>
<evidence type="ECO:0000256" key="3">
    <source>
        <dbReference type="ARBA" id="ARBA00022722"/>
    </source>
</evidence>
<name>A0A418VIN1_RHOPL</name>
<dbReference type="PANTHER" id="PTHR34139">
    <property type="entry name" value="UPF0331 PROTEIN MJ0127"/>
    <property type="match status" value="1"/>
</dbReference>
<dbReference type="Proteomes" id="UP000285523">
    <property type="component" value="Unassembled WGS sequence"/>
</dbReference>
<evidence type="ECO:0000256" key="2">
    <source>
        <dbReference type="ARBA" id="ARBA00022649"/>
    </source>
</evidence>
<sequence length="118" mass="13341">MRSEQSDLALRDMLHHIDLAVAFLAETDLATFKTELRTLYAVTRCLEIISEASRRVADDVKHRHPAIGWRQIAAAGNVYRHDYEDVAAKMVWDTVHRALPELRAAVSSELARKASRSS</sequence>
<accession>A0A418VIN1</accession>
<dbReference type="RefSeq" id="WP_119855902.1">
    <property type="nucleotide sequence ID" value="NZ_QYYD01000006.1"/>
</dbReference>
<evidence type="ECO:0000313" key="7">
    <source>
        <dbReference type="Proteomes" id="UP000285523"/>
    </source>
</evidence>
<organism evidence="6 7">
    <name type="scientific">Rhodopseudomonas palustris</name>
    <dbReference type="NCBI Taxonomy" id="1076"/>
    <lineage>
        <taxon>Bacteria</taxon>
        <taxon>Pseudomonadati</taxon>
        <taxon>Pseudomonadota</taxon>
        <taxon>Alphaproteobacteria</taxon>
        <taxon>Hyphomicrobiales</taxon>
        <taxon>Nitrobacteraceae</taxon>
        <taxon>Rhodopseudomonas</taxon>
    </lineage>
</organism>
<evidence type="ECO:0000256" key="5">
    <source>
        <dbReference type="ARBA" id="ARBA00022801"/>
    </source>
</evidence>
<dbReference type="GO" id="GO:0000166">
    <property type="term" value="F:nucleotide binding"/>
    <property type="evidence" value="ECO:0007669"/>
    <property type="project" value="UniProtKB-KW"/>
</dbReference>